<evidence type="ECO:0000313" key="18">
    <source>
        <dbReference type="EMBL" id="CAI2359939.1"/>
    </source>
</evidence>
<gene>
    <name evidence="18" type="ORF">ECRASSUSDP1_LOCUS1233</name>
</gene>
<keyword evidence="11 15" id="KW-0067">ATP-binding</keyword>
<dbReference type="Gene3D" id="1.10.238.10">
    <property type="entry name" value="EF-hand"/>
    <property type="match status" value="2"/>
</dbReference>
<evidence type="ECO:0000256" key="4">
    <source>
        <dbReference type="ARBA" id="ARBA00022527"/>
    </source>
</evidence>
<dbReference type="SMART" id="SM00220">
    <property type="entry name" value="S_TKc"/>
    <property type="match status" value="1"/>
</dbReference>
<evidence type="ECO:0000256" key="3">
    <source>
        <dbReference type="ARBA" id="ARBA00012513"/>
    </source>
</evidence>
<comment type="cofactor">
    <cofactor evidence="1">
        <name>Mg(2+)</name>
        <dbReference type="ChEBI" id="CHEBI:18420"/>
    </cofactor>
</comment>
<comment type="subunit">
    <text evidence="2">Monomer.</text>
</comment>
<evidence type="ECO:0000256" key="8">
    <source>
        <dbReference type="ARBA" id="ARBA00022741"/>
    </source>
</evidence>
<dbReference type="EC" id="2.7.11.1" evidence="3"/>
<feature type="domain" description="EF-hand" evidence="17">
    <location>
        <begin position="415"/>
        <end position="447"/>
    </location>
</feature>
<feature type="domain" description="EF-hand" evidence="17">
    <location>
        <begin position="448"/>
        <end position="483"/>
    </location>
</feature>
<dbReference type="SUPFAM" id="SSF47473">
    <property type="entry name" value="EF-hand"/>
    <property type="match status" value="1"/>
</dbReference>
<dbReference type="FunFam" id="1.10.510.10:FF:000571">
    <property type="entry name" value="Maternal embryonic leucine zipper kinase"/>
    <property type="match status" value="1"/>
</dbReference>
<evidence type="ECO:0000256" key="13">
    <source>
        <dbReference type="ARBA" id="ARBA00047899"/>
    </source>
</evidence>
<evidence type="ECO:0000313" key="19">
    <source>
        <dbReference type="Proteomes" id="UP001295684"/>
    </source>
</evidence>
<dbReference type="InterPro" id="IPR008271">
    <property type="entry name" value="Ser/Thr_kinase_AS"/>
</dbReference>
<feature type="binding site" evidence="15">
    <location>
        <position position="104"/>
    </location>
    <ligand>
        <name>ATP</name>
        <dbReference type="ChEBI" id="CHEBI:30616"/>
    </ligand>
</feature>
<dbReference type="CDD" id="cd00051">
    <property type="entry name" value="EFh"/>
    <property type="match status" value="1"/>
</dbReference>
<comment type="caution">
    <text evidence="18">The sequence shown here is derived from an EMBL/GenBank/DDBJ whole genome shotgun (WGS) entry which is preliminary data.</text>
</comment>
<keyword evidence="6" id="KW-0479">Metal-binding</keyword>
<dbReference type="InterPro" id="IPR000719">
    <property type="entry name" value="Prot_kinase_dom"/>
</dbReference>
<evidence type="ECO:0000256" key="5">
    <source>
        <dbReference type="ARBA" id="ARBA00022679"/>
    </source>
</evidence>
<accession>A0AAD1X422</accession>
<dbReference type="Pfam" id="PF00069">
    <property type="entry name" value="Pkinase"/>
    <property type="match status" value="1"/>
</dbReference>
<dbReference type="PROSITE" id="PS00107">
    <property type="entry name" value="PROTEIN_KINASE_ATP"/>
    <property type="match status" value="1"/>
</dbReference>
<dbReference type="EMBL" id="CAMPGE010001167">
    <property type="protein sequence ID" value="CAI2359939.1"/>
    <property type="molecule type" value="Genomic_DNA"/>
</dbReference>
<evidence type="ECO:0000256" key="11">
    <source>
        <dbReference type="ARBA" id="ARBA00022840"/>
    </source>
</evidence>
<comment type="catalytic activity">
    <reaction evidence="14">
        <text>L-seryl-[protein] + ATP = O-phospho-L-seryl-[protein] + ADP + H(+)</text>
        <dbReference type="Rhea" id="RHEA:17989"/>
        <dbReference type="Rhea" id="RHEA-COMP:9863"/>
        <dbReference type="Rhea" id="RHEA-COMP:11604"/>
        <dbReference type="ChEBI" id="CHEBI:15378"/>
        <dbReference type="ChEBI" id="CHEBI:29999"/>
        <dbReference type="ChEBI" id="CHEBI:30616"/>
        <dbReference type="ChEBI" id="CHEBI:83421"/>
        <dbReference type="ChEBI" id="CHEBI:456216"/>
        <dbReference type="EC" id="2.7.11.1"/>
    </reaction>
</comment>
<dbReference type="InterPro" id="IPR011009">
    <property type="entry name" value="Kinase-like_dom_sf"/>
</dbReference>
<evidence type="ECO:0000256" key="14">
    <source>
        <dbReference type="ARBA" id="ARBA00048679"/>
    </source>
</evidence>
<dbReference type="SMART" id="SM00054">
    <property type="entry name" value="EFh"/>
    <property type="match status" value="4"/>
</dbReference>
<dbReference type="Pfam" id="PF13499">
    <property type="entry name" value="EF-hand_7"/>
    <property type="match status" value="1"/>
</dbReference>
<keyword evidence="19" id="KW-1185">Reference proteome</keyword>
<dbReference type="CDD" id="cd05117">
    <property type="entry name" value="STKc_CAMK"/>
    <property type="match status" value="1"/>
</dbReference>
<dbReference type="FunFam" id="3.30.200.20:FF:000315">
    <property type="entry name" value="Calcium-dependent protein kinase 3"/>
    <property type="match status" value="1"/>
</dbReference>
<evidence type="ECO:0000259" key="16">
    <source>
        <dbReference type="PROSITE" id="PS50011"/>
    </source>
</evidence>
<dbReference type="InterPro" id="IPR018247">
    <property type="entry name" value="EF_Hand_1_Ca_BS"/>
</dbReference>
<keyword evidence="4" id="KW-0723">Serine/threonine-protein kinase</keyword>
<evidence type="ECO:0000256" key="15">
    <source>
        <dbReference type="PROSITE-ProRule" id="PRU10141"/>
    </source>
</evidence>
<keyword evidence="8 15" id="KW-0547">Nucleotide-binding</keyword>
<dbReference type="Gene3D" id="3.30.200.20">
    <property type="entry name" value="Phosphorylase Kinase, domain 1"/>
    <property type="match status" value="1"/>
</dbReference>
<dbReference type="PROSITE" id="PS50011">
    <property type="entry name" value="PROTEIN_KINASE_DOM"/>
    <property type="match status" value="1"/>
</dbReference>
<dbReference type="SUPFAM" id="SSF56112">
    <property type="entry name" value="Protein kinase-like (PK-like)"/>
    <property type="match status" value="1"/>
</dbReference>
<proteinExistence type="inferred from homology"/>
<organism evidence="18 19">
    <name type="scientific">Euplotes crassus</name>
    <dbReference type="NCBI Taxonomy" id="5936"/>
    <lineage>
        <taxon>Eukaryota</taxon>
        <taxon>Sar</taxon>
        <taxon>Alveolata</taxon>
        <taxon>Ciliophora</taxon>
        <taxon>Intramacronucleata</taxon>
        <taxon>Spirotrichea</taxon>
        <taxon>Hypotrichia</taxon>
        <taxon>Euplotida</taxon>
        <taxon>Euplotidae</taxon>
        <taxon>Moneuplotes</taxon>
    </lineage>
</organism>
<evidence type="ECO:0000256" key="10">
    <source>
        <dbReference type="ARBA" id="ARBA00022837"/>
    </source>
</evidence>
<dbReference type="PROSITE" id="PS00018">
    <property type="entry name" value="EF_HAND_1"/>
    <property type="match status" value="3"/>
</dbReference>
<dbReference type="PROSITE" id="PS00108">
    <property type="entry name" value="PROTEIN_KINASE_ST"/>
    <property type="match status" value="1"/>
</dbReference>
<protein>
    <recommendedName>
        <fullName evidence="3">non-specific serine/threonine protein kinase</fullName>
        <ecNumber evidence="3">2.7.11.1</ecNumber>
    </recommendedName>
</protein>
<dbReference type="InterPro" id="IPR050205">
    <property type="entry name" value="CDPK_Ser/Thr_kinases"/>
</dbReference>
<comment type="catalytic activity">
    <reaction evidence="13">
        <text>L-threonyl-[protein] + ATP = O-phospho-L-threonyl-[protein] + ADP + H(+)</text>
        <dbReference type="Rhea" id="RHEA:46608"/>
        <dbReference type="Rhea" id="RHEA-COMP:11060"/>
        <dbReference type="Rhea" id="RHEA-COMP:11605"/>
        <dbReference type="ChEBI" id="CHEBI:15378"/>
        <dbReference type="ChEBI" id="CHEBI:30013"/>
        <dbReference type="ChEBI" id="CHEBI:30616"/>
        <dbReference type="ChEBI" id="CHEBI:61977"/>
        <dbReference type="ChEBI" id="CHEBI:456216"/>
        <dbReference type="EC" id="2.7.11.1"/>
    </reaction>
</comment>
<sequence length="529" mass="60661">MESEAPEGTDLKSSKIFVKDFFTEDEQDKSYLTQKSKERFEEKKRDFNLAKIVSEFTLKRENFIRMDGDINDSYEFGKKLGEGAYGIVYKGKEKSSGEERAIKKMSKDKIKNPVRFKNEIQALRTLDHPNIIKLFRYFEDKENIYLVQEYCAGGELFDHLAKADHFDESYAASVFQQILQSIWYCHKNRICHRDLKPENFMLSSVEEGPGTIKLIDFGLSRKFFEVSDTGEKALLRMQTRAGTAFFMAPEVIQGNYSYACDMWSCGCILYLMLSGYAPFDGETQEEIFETILNSQIDFGDPEWDNVSDEAKDLVCSLLTNENDRLTAKAALKHPWFKSVLGKSKNKLSSTHVEKLKNFSNASKVRKIICSFLASRVSNEEVKRQLESFDKLDKNKDGYITLKELHKGLGKKYTIEDAQAIMDSVDTNKNGAIDYNEFLAATLDAEIAKNLRKLEMAFKYFDNNSDGYIDDSELKGVLESSDIGVEDATAFKSMLMECETMEKGKLNYKEFLRCMSIYSGKTKNPNDFLD</sequence>
<dbReference type="Pfam" id="PF13202">
    <property type="entry name" value="EF-hand_5"/>
    <property type="match status" value="1"/>
</dbReference>
<dbReference type="PANTHER" id="PTHR24349">
    <property type="entry name" value="SERINE/THREONINE-PROTEIN KINASE"/>
    <property type="match status" value="1"/>
</dbReference>
<keyword evidence="5" id="KW-0808">Transferase</keyword>
<name>A0AAD1X422_EUPCR</name>
<comment type="similarity">
    <text evidence="12">Belongs to the protein kinase superfamily. Ser/Thr protein kinase family. CDPK subfamily.</text>
</comment>
<evidence type="ECO:0000256" key="2">
    <source>
        <dbReference type="ARBA" id="ARBA00011245"/>
    </source>
</evidence>
<feature type="domain" description="EF-hand" evidence="17">
    <location>
        <begin position="379"/>
        <end position="414"/>
    </location>
</feature>
<keyword evidence="10" id="KW-0106">Calcium</keyword>
<dbReference type="FunFam" id="1.10.238.10:FF:000001">
    <property type="entry name" value="Calmodulin 1"/>
    <property type="match status" value="1"/>
</dbReference>
<dbReference type="Proteomes" id="UP001295684">
    <property type="component" value="Unassembled WGS sequence"/>
</dbReference>
<dbReference type="Gene3D" id="1.10.510.10">
    <property type="entry name" value="Transferase(Phosphotransferase) domain 1"/>
    <property type="match status" value="1"/>
</dbReference>
<dbReference type="InterPro" id="IPR002048">
    <property type="entry name" value="EF_hand_dom"/>
</dbReference>
<feature type="domain" description="Protein kinase" evidence="16">
    <location>
        <begin position="74"/>
        <end position="336"/>
    </location>
</feature>
<dbReference type="GO" id="GO:0005524">
    <property type="term" value="F:ATP binding"/>
    <property type="evidence" value="ECO:0007669"/>
    <property type="project" value="UniProtKB-UniRule"/>
</dbReference>
<dbReference type="PROSITE" id="PS50222">
    <property type="entry name" value="EF_HAND_2"/>
    <property type="match status" value="3"/>
</dbReference>
<evidence type="ECO:0000259" key="17">
    <source>
        <dbReference type="PROSITE" id="PS50222"/>
    </source>
</evidence>
<dbReference type="InterPro" id="IPR017441">
    <property type="entry name" value="Protein_kinase_ATP_BS"/>
</dbReference>
<evidence type="ECO:0000256" key="12">
    <source>
        <dbReference type="ARBA" id="ARBA00024334"/>
    </source>
</evidence>
<dbReference type="GO" id="GO:0005509">
    <property type="term" value="F:calcium ion binding"/>
    <property type="evidence" value="ECO:0007669"/>
    <property type="project" value="InterPro"/>
</dbReference>
<evidence type="ECO:0000256" key="1">
    <source>
        <dbReference type="ARBA" id="ARBA00001946"/>
    </source>
</evidence>
<evidence type="ECO:0000256" key="6">
    <source>
        <dbReference type="ARBA" id="ARBA00022723"/>
    </source>
</evidence>
<dbReference type="AlphaFoldDB" id="A0AAD1X422"/>
<evidence type="ECO:0000256" key="9">
    <source>
        <dbReference type="ARBA" id="ARBA00022777"/>
    </source>
</evidence>
<keyword evidence="9" id="KW-0418">Kinase</keyword>
<dbReference type="InterPro" id="IPR011992">
    <property type="entry name" value="EF-hand-dom_pair"/>
</dbReference>
<keyword evidence="7" id="KW-0677">Repeat</keyword>
<reference evidence="18" key="1">
    <citation type="submission" date="2023-07" db="EMBL/GenBank/DDBJ databases">
        <authorList>
            <consortium name="AG Swart"/>
            <person name="Singh M."/>
            <person name="Singh A."/>
            <person name="Seah K."/>
            <person name="Emmerich C."/>
        </authorList>
    </citation>
    <scope>NUCLEOTIDE SEQUENCE</scope>
    <source>
        <strain evidence="18">DP1</strain>
    </source>
</reference>
<dbReference type="GO" id="GO:0004674">
    <property type="term" value="F:protein serine/threonine kinase activity"/>
    <property type="evidence" value="ECO:0007669"/>
    <property type="project" value="UniProtKB-KW"/>
</dbReference>
<evidence type="ECO:0000256" key="7">
    <source>
        <dbReference type="ARBA" id="ARBA00022737"/>
    </source>
</evidence>